<evidence type="ECO:0000313" key="2">
    <source>
        <dbReference type="Proteomes" id="UP000321797"/>
    </source>
</evidence>
<reference evidence="1 2" key="1">
    <citation type="submission" date="2018-09" db="EMBL/GenBank/DDBJ databases">
        <title>Metagenome Assembled Genomes from an Advanced Water Purification Facility.</title>
        <authorList>
            <person name="Stamps B.W."/>
            <person name="Spear J.R."/>
        </authorList>
    </citation>
    <scope>NUCLEOTIDE SEQUENCE [LARGE SCALE GENOMIC DNA]</scope>
    <source>
        <strain evidence="1">Bin_29_2</strain>
    </source>
</reference>
<name>A0A5C7XZ56_9MYCO</name>
<dbReference type="InterPro" id="IPR010982">
    <property type="entry name" value="Lambda_DNA-bd_dom_sf"/>
</dbReference>
<dbReference type="Proteomes" id="UP000321797">
    <property type="component" value="Unassembled WGS sequence"/>
</dbReference>
<comment type="caution">
    <text evidence="1">The sequence shown here is derived from an EMBL/GenBank/DDBJ whole genome shotgun (WGS) entry which is preliminary data.</text>
</comment>
<protein>
    <submittedName>
        <fullName evidence="1">XRE family transcriptional regulator</fullName>
    </submittedName>
</protein>
<proteinExistence type="predicted"/>
<gene>
    <name evidence="1" type="ORF">E6Q54_15070</name>
</gene>
<dbReference type="EMBL" id="SSGD01000088">
    <property type="protein sequence ID" value="TXI54294.1"/>
    <property type="molecule type" value="Genomic_DNA"/>
</dbReference>
<dbReference type="GO" id="GO:0003677">
    <property type="term" value="F:DNA binding"/>
    <property type="evidence" value="ECO:0007669"/>
    <property type="project" value="InterPro"/>
</dbReference>
<accession>A0A5C7XZ56</accession>
<dbReference type="AlphaFoldDB" id="A0A5C7XZ56"/>
<dbReference type="RefSeq" id="WP_276761608.1">
    <property type="nucleotide sequence ID" value="NZ_SSGD01000088.1"/>
</dbReference>
<sequence length="228" mass="24973">MADTDDAVPLSTVIGRNARRLRGDITADAVAKSARYFGLNWGTGRISDLEHGRVSPTLPTLVALAMALESATFPGGGRVTIADLLASDEPISLTTAFALTSEELTHFLAGEEFAQVWIHGKSVRLDEIPSPVEVLKNMRDDWPKRLHDVPKGATLRLSGEFGEPEQRLGRDLGLDDWRLAAEMLFLWQRTYSAERDERAGPGANAQKKGRVARELKAELKAVLDGDDQ</sequence>
<evidence type="ECO:0000313" key="1">
    <source>
        <dbReference type="EMBL" id="TXI54294.1"/>
    </source>
</evidence>
<organism evidence="1 2">
    <name type="scientific">Mycolicibacter arupensis</name>
    <dbReference type="NCBI Taxonomy" id="342002"/>
    <lineage>
        <taxon>Bacteria</taxon>
        <taxon>Bacillati</taxon>
        <taxon>Actinomycetota</taxon>
        <taxon>Actinomycetes</taxon>
        <taxon>Mycobacteriales</taxon>
        <taxon>Mycobacteriaceae</taxon>
        <taxon>Mycolicibacter</taxon>
    </lineage>
</organism>
<dbReference type="Gene3D" id="1.10.260.40">
    <property type="entry name" value="lambda repressor-like DNA-binding domains"/>
    <property type="match status" value="1"/>
</dbReference>